<feature type="compositionally biased region" description="Acidic residues" evidence="1">
    <location>
        <begin position="81"/>
        <end position="96"/>
    </location>
</feature>
<dbReference type="Proteomes" id="UP001151760">
    <property type="component" value="Unassembled WGS sequence"/>
</dbReference>
<name>A0ABQ5FP36_9ASTR</name>
<evidence type="ECO:0000256" key="1">
    <source>
        <dbReference type="SAM" id="MobiDB-lite"/>
    </source>
</evidence>
<feature type="region of interest" description="Disordered" evidence="1">
    <location>
        <begin position="72"/>
        <end position="96"/>
    </location>
</feature>
<dbReference type="EMBL" id="BQNB010017605">
    <property type="protein sequence ID" value="GJT65126.1"/>
    <property type="molecule type" value="Genomic_DNA"/>
</dbReference>
<protein>
    <submittedName>
        <fullName evidence="2">Uncharacterized protein</fullName>
    </submittedName>
</protein>
<keyword evidence="3" id="KW-1185">Reference proteome</keyword>
<gene>
    <name evidence="2" type="ORF">Tco_1016606</name>
</gene>
<accession>A0ABQ5FP36</accession>
<sequence>MTEAQQLSYTLNLSVKEAKAQANVKFVEQHILDQEVNNLVEGNVYVAAEFADSLILSQEDLGTRIDPWSHKERPEAQIIDDNVEEEEEETVEAALI</sequence>
<evidence type="ECO:0000313" key="3">
    <source>
        <dbReference type="Proteomes" id="UP001151760"/>
    </source>
</evidence>
<evidence type="ECO:0000313" key="2">
    <source>
        <dbReference type="EMBL" id="GJT65126.1"/>
    </source>
</evidence>
<reference evidence="2" key="1">
    <citation type="journal article" date="2022" name="Int. J. Mol. Sci.">
        <title>Draft Genome of Tanacetum Coccineum: Genomic Comparison of Closely Related Tanacetum-Family Plants.</title>
        <authorList>
            <person name="Yamashiro T."/>
            <person name="Shiraishi A."/>
            <person name="Nakayama K."/>
            <person name="Satake H."/>
        </authorList>
    </citation>
    <scope>NUCLEOTIDE SEQUENCE</scope>
</reference>
<organism evidence="2 3">
    <name type="scientific">Tanacetum coccineum</name>
    <dbReference type="NCBI Taxonomy" id="301880"/>
    <lineage>
        <taxon>Eukaryota</taxon>
        <taxon>Viridiplantae</taxon>
        <taxon>Streptophyta</taxon>
        <taxon>Embryophyta</taxon>
        <taxon>Tracheophyta</taxon>
        <taxon>Spermatophyta</taxon>
        <taxon>Magnoliopsida</taxon>
        <taxon>eudicotyledons</taxon>
        <taxon>Gunneridae</taxon>
        <taxon>Pentapetalae</taxon>
        <taxon>asterids</taxon>
        <taxon>campanulids</taxon>
        <taxon>Asterales</taxon>
        <taxon>Asteraceae</taxon>
        <taxon>Asteroideae</taxon>
        <taxon>Anthemideae</taxon>
        <taxon>Anthemidinae</taxon>
        <taxon>Tanacetum</taxon>
    </lineage>
</organism>
<proteinExistence type="predicted"/>
<reference evidence="2" key="2">
    <citation type="submission" date="2022-01" db="EMBL/GenBank/DDBJ databases">
        <authorList>
            <person name="Yamashiro T."/>
            <person name="Shiraishi A."/>
            <person name="Satake H."/>
            <person name="Nakayama K."/>
        </authorList>
    </citation>
    <scope>NUCLEOTIDE SEQUENCE</scope>
</reference>
<comment type="caution">
    <text evidence="2">The sequence shown here is derived from an EMBL/GenBank/DDBJ whole genome shotgun (WGS) entry which is preliminary data.</text>
</comment>